<reference evidence="3 4" key="1">
    <citation type="submission" date="2017-04" db="EMBL/GenBank/DDBJ databases">
        <title>Complete Genome Sequence of Streptomyces gilvosporeus F607, a Capable Producer of Natamycin.</title>
        <authorList>
            <person name="Zong G."/>
            <person name="Zhong C."/>
            <person name="Fu J."/>
            <person name="Qin R."/>
            <person name="Cao G."/>
        </authorList>
    </citation>
    <scope>NUCLEOTIDE SEQUENCE [LARGE SCALE GENOMIC DNA]</scope>
    <source>
        <strain evidence="3 4">F607</strain>
    </source>
</reference>
<feature type="transmembrane region" description="Helical" evidence="2">
    <location>
        <begin position="12"/>
        <end position="33"/>
    </location>
</feature>
<evidence type="ECO:0000313" key="3">
    <source>
        <dbReference type="EMBL" id="ARF55393.1"/>
    </source>
</evidence>
<dbReference type="OrthoDB" id="4238981at2"/>
<feature type="transmembrane region" description="Helical" evidence="2">
    <location>
        <begin position="164"/>
        <end position="186"/>
    </location>
</feature>
<feature type="transmembrane region" description="Helical" evidence="2">
    <location>
        <begin position="216"/>
        <end position="235"/>
    </location>
</feature>
<gene>
    <name evidence="3" type="ORF">B1H19_15445</name>
</gene>
<dbReference type="AlphaFoldDB" id="A0A1V0TR88"/>
<proteinExistence type="predicted"/>
<protein>
    <submittedName>
        <fullName evidence="3">Uncharacterized protein</fullName>
    </submittedName>
</protein>
<dbReference type="EMBL" id="CP020569">
    <property type="protein sequence ID" value="ARF55393.1"/>
    <property type="molecule type" value="Genomic_DNA"/>
</dbReference>
<feature type="compositionally biased region" description="Pro residues" evidence="1">
    <location>
        <begin position="331"/>
        <end position="367"/>
    </location>
</feature>
<keyword evidence="2" id="KW-1133">Transmembrane helix</keyword>
<sequence>MALAKGARITGGIICLLFFLWTAIWLVTDINAFGIDGLWDTWTARRGAGRDEVTNPLLLGLAVLQLTAVFAALAGKRSAGGLLAVATTLTFAVALQTVISTGQHTSDDRWFRNADTYSSTFKGVFVSCMGLVLLSFVAGIVLLAGMRAWPQPKPSDPPKRPLKAAGVVCGLLLGVMALCYVIWHIYVLVQFGSGSLTAFYLGQGGLLTSLTQLAPGWYSAVFLLLTAVAALNALLRGNAARGLGIGLGIVLFPNAVLAVIAMASTGTLFKIGNEFPGMDLLNHAQLLLDLFGSVALVALLGRGEAVAPGWSPPMAPLMAPPMAPPGVPMAPPGPPMGGPPMAPPWAPPVPMAPPGPPMAPPGPPMAPPQGGFGPPQS</sequence>
<feature type="transmembrane region" description="Helical" evidence="2">
    <location>
        <begin position="81"/>
        <end position="99"/>
    </location>
</feature>
<evidence type="ECO:0000313" key="4">
    <source>
        <dbReference type="Proteomes" id="UP000192726"/>
    </source>
</evidence>
<keyword evidence="2" id="KW-0812">Transmembrane</keyword>
<evidence type="ECO:0000256" key="2">
    <source>
        <dbReference type="SAM" id="Phobius"/>
    </source>
</evidence>
<feature type="transmembrane region" description="Helical" evidence="2">
    <location>
        <begin position="119"/>
        <end position="143"/>
    </location>
</feature>
<evidence type="ECO:0000256" key="1">
    <source>
        <dbReference type="SAM" id="MobiDB-lite"/>
    </source>
</evidence>
<feature type="transmembrane region" description="Helical" evidence="2">
    <location>
        <begin position="53"/>
        <end position="74"/>
    </location>
</feature>
<dbReference type="Proteomes" id="UP000192726">
    <property type="component" value="Chromosome"/>
</dbReference>
<dbReference type="RefSeq" id="WP_083105294.1">
    <property type="nucleotide sequence ID" value="NZ_CP020569.1"/>
</dbReference>
<feature type="transmembrane region" description="Helical" evidence="2">
    <location>
        <begin position="242"/>
        <end position="263"/>
    </location>
</feature>
<keyword evidence="4" id="KW-1185">Reference proteome</keyword>
<keyword evidence="2" id="KW-0472">Membrane</keyword>
<organism evidence="3 4">
    <name type="scientific">Streptomyces gilvosporeus</name>
    <dbReference type="NCBI Taxonomy" id="553510"/>
    <lineage>
        <taxon>Bacteria</taxon>
        <taxon>Bacillati</taxon>
        <taxon>Actinomycetota</taxon>
        <taxon>Actinomycetes</taxon>
        <taxon>Kitasatosporales</taxon>
        <taxon>Streptomycetaceae</taxon>
        <taxon>Streptomyces</taxon>
    </lineage>
</organism>
<accession>A0A1V0TR88</accession>
<dbReference type="KEGG" id="sgv:B1H19_15445"/>
<feature type="region of interest" description="Disordered" evidence="1">
    <location>
        <begin position="331"/>
        <end position="377"/>
    </location>
</feature>
<name>A0A1V0TR88_9ACTN</name>